<evidence type="ECO:0000313" key="4">
    <source>
        <dbReference type="Proteomes" id="UP000239326"/>
    </source>
</evidence>
<evidence type="ECO:0000256" key="1">
    <source>
        <dbReference type="ARBA" id="ARBA00006987"/>
    </source>
</evidence>
<protein>
    <submittedName>
        <fullName evidence="3">Tripartite tricarboxylate transporter substrate binding protein</fullName>
    </submittedName>
</protein>
<organism evidence="3 4">
    <name type="scientific">Simplicispira suum</name>
    <dbReference type="NCBI Taxonomy" id="2109915"/>
    <lineage>
        <taxon>Bacteria</taxon>
        <taxon>Pseudomonadati</taxon>
        <taxon>Pseudomonadota</taxon>
        <taxon>Betaproteobacteria</taxon>
        <taxon>Burkholderiales</taxon>
        <taxon>Comamonadaceae</taxon>
        <taxon>Simplicispira</taxon>
    </lineage>
</organism>
<dbReference type="Pfam" id="PF03401">
    <property type="entry name" value="TctC"/>
    <property type="match status" value="1"/>
</dbReference>
<dbReference type="Proteomes" id="UP000239326">
    <property type="component" value="Chromosome"/>
</dbReference>
<dbReference type="PIRSF" id="PIRSF017082">
    <property type="entry name" value="YflP"/>
    <property type="match status" value="1"/>
</dbReference>
<reference evidence="3 4" key="1">
    <citation type="submission" date="2018-03" db="EMBL/GenBank/DDBJ databases">
        <title>Genome sequencing of Simplicispira sp.</title>
        <authorList>
            <person name="Kim S.-J."/>
            <person name="Heo J."/>
            <person name="Kwon S.-W."/>
        </authorList>
    </citation>
    <scope>NUCLEOTIDE SEQUENCE [LARGE SCALE GENOMIC DNA]</scope>
    <source>
        <strain evidence="3 4">SC1-8</strain>
    </source>
</reference>
<dbReference type="Gene3D" id="3.40.190.10">
    <property type="entry name" value="Periplasmic binding protein-like II"/>
    <property type="match status" value="1"/>
</dbReference>
<dbReference type="CDD" id="cd07012">
    <property type="entry name" value="PBP2_Bug_TTT"/>
    <property type="match status" value="1"/>
</dbReference>
<evidence type="ECO:0000313" key="3">
    <source>
        <dbReference type="EMBL" id="AVO42219.1"/>
    </source>
</evidence>
<dbReference type="PANTHER" id="PTHR42928:SF5">
    <property type="entry name" value="BLR1237 PROTEIN"/>
    <property type="match status" value="1"/>
</dbReference>
<keyword evidence="4" id="KW-1185">Reference proteome</keyword>
<dbReference type="RefSeq" id="WP_106447196.1">
    <property type="nucleotide sequence ID" value="NZ_CP027669.1"/>
</dbReference>
<feature type="chain" id="PRO_5015777637" evidence="2">
    <location>
        <begin position="28"/>
        <end position="326"/>
    </location>
</feature>
<keyword evidence="2" id="KW-0732">Signal</keyword>
<dbReference type="PANTHER" id="PTHR42928">
    <property type="entry name" value="TRICARBOXYLATE-BINDING PROTEIN"/>
    <property type="match status" value="1"/>
</dbReference>
<dbReference type="Gene3D" id="3.40.190.150">
    <property type="entry name" value="Bordetella uptake gene, domain 1"/>
    <property type="match status" value="1"/>
</dbReference>
<gene>
    <name evidence="3" type="ORF">C6571_13795</name>
</gene>
<dbReference type="KEGG" id="simp:C6571_13795"/>
<dbReference type="InterPro" id="IPR005064">
    <property type="entry name" value="BUG"/>
</dbReference>
<evidence type="ECO:0000256" key="2">
    <source>
        <dbReference type="SAM" id="SignalP"/>
    </source>
</evidence>
<dbReference type="EMBL" id="CP027669">
    <property type="protein sequence ID" value="AVO42219.1"/>
    <property type="molecule type" value="Genomic_DNA"/>
</dbReference>
<dbReference type="OrthoDB" id="8678477at2"/>
<comment type="similarity">
    <text evidence="1">Belongs to the UPF0065 (bug) family.</text>
</comment>
<accession>A0A2S0N244</accession>
<dbReference type="InterPro" id="IPR042100">
    <property type="entry name" value="Bug_dom1"/>
</dbReference>
<sequence>MIAKSKFLARTTVVAICCAASLTAANAQTDFPSKPIVATVPFSPGGGNDILLRLLSKHATPVLGQNLIVENKPGAGGQIGWTAIAKSRADGYNIGATSFPSMVIIKALRPETPFALDEFRYICNIQVDPIVWLVRADSPYKNAKDLAAQATDEKKKINVAGDGPQSNVQLQHVAAAKALGLQTNFISFNGSGPAITALLGGQVDVAAATLSAAVSNIEAGKLRALVVFSDAPSALLPEVPTATKLFGKSIPSVGMAVRGLAAPKGVPADRLAKLEDACKKIVTDPAFLAEAKGLGMVIQYMGTADSEAMVKTSIKEVEELKDLLKK</sequence>
<proteinExistence type="inferred from homology"/>
<dbReference type="SUPFAM" id="SSF53850">
    <property type="entry name" value="Periplasmic binding protein-like II"/>
    <property type="match status" value="1"/>
</dbReference>
<feature type="signal peptide" evidence="2">
    <location>
        <begin position="1"/>
        <end position="27"/>
    </location>
</feature>
<dbReference type="AlphaFoldDB" id="A0A2S0N244"/>
<name>A0A2S0N244_9BURK</name>